<dbReference type="GO" id="GO:0005737">
    <property type="term" value="C:cytoplasm"/>
    <property type="evidence" value="ECO:0007669"/>
    <property type="project" value="TreeGrafter"/>
</dbReference>
<feature type="repeat" description="Pumilio" evidence="6">
    <location>
        <begin position="506"/>
        <end position="541"/>
    </location>
</feature>
<dbReference type="InterPro" id="IPR016024">
    <property type="entry name" value="ARM-type_fold"/>
</dbReference>
<evidence type="ECO:0000256" key="7">
    <source>
        <dbReference type="SAM" id="MobiDB-lite"/>
    </source>
</evidence>
<feature type="region of interest" description="Disordered" evidence="7">
    <location>
        <begin position="378"/>
        <end position="458"/>
    </location>
</feature>
<feature type="transmembrane region" description="Helical" evidence="8">
    <location>
        <begin position="1162"/>
        <end position="1186"/>
    </location>
</feature>
<dbReference type="SMART" id="SM00025">
    <property type="entry name" value="Pumilio"/>
    <property type="match status" value="8"/>
</dbReference>
<keyword evidence="11" id="KW-1185">Reference proteome</keyword>
<dbReference type="InterPro" id="IPR011989">
    <property type="entry name" value="ARM-like"/>
</dbReference>
<dbReference type="PANTHER" id="PTHR12537">
    <property type="entry name" value="RNA BINDING PROTEIN PUMILIO-RELATED"/>
    <property type="match status" value="1"/>
</dbReference>
<dbReference type="Pfam" id="PF00806">
    <property type="entry name" value="PUF"/>
    <property type="match status" value="8"/>
</dbReference>
<dbReference type="CDD" id="cd07920">
    <property type="entry name" value="Pumilio"/>
    <property type="match status" value="1"/>
</dbReference>
<dbReference type="PROSITE" id="PS50302">
    <property type="entry name" value="PUM"/>
    <property type="match status" value="8"/>
</dbReference>
<feature type="region of interest" description="Disordered" evidence="7">
    <location>
        <begin position="868"/>
        <end position="952"/>
    </location>
</feature>
<feature type="compositionally biased region" description="Low complexity" evidence="7">
    <location>
        <begin position="430"/>
        <end position="446"/>
    </location>
</feature>
<organism evidence="10 11">
    <name type="scientific">Smittium angustum</name>
    <dbReference type="NCBI Taxonomy" id="133377"/>
    <lineage>
        <taxon>Eukaryota</taxon>
        <taxon>Fungi</taxon>
        <taxon>Fungi incertae sedis</taxon>
        <taxon>Zoopagomycota</taxon>
        <taxon>Kickxellomycotina</taxon>
        <taxon>Harpellomycetes</taxon>
        <taxon>Harpellales</taxon>
        <taxon>Legeriomycetaceae</taxon>
        <taxon>Smittium</taxon>
    </lineage>
</organism>
<evidence type="ECO:0000256" key="1">
    <source>
        <dbReference type="ARBA" id="ARBA00004141"/>
    </source>
</evidence>
<dbReference type="Pfam" id="PF10176">
    <property type="entry name" value="NEDD4_Bsd2"/>
    <property type="match status" value="1"/>
</dbReference>
<sequence>MSRFYQRGEVALDKTESLYYPNTKNIPPFSHSLLEKLPLDSSIVQKHSTQKPFHSITPKSIQHHHSIIPDNHISISSNNNYTGTKEATRSTTKTPILFNKHTSHSSPSIYLPFLNANSESIPESQKSFKTKTISKGLENHVPTPSNSQLDPSSKGFVDIWPDLSLLSISQNNSKMSFTNSQDLENHQNTYSRNNLNFSIKRNSFKDVKPPVYNCNAQLPSGLLDDEGLFFQTKNSFQDKKVDITLFSDPHDISINDDVLNQPSNTRQPVIFKNNTHTLDSNNNDIPVIPENKYNLYQNQNRQSETLLNFSSDGKSFTFDNSSPLYNMKGSTSPISNKLINPSYKSFSVSPVSNIVFNITKELPPNYKTNNLENVGAYNFKNKSNTNSTWKPFKPDQKTQIQPDFKPQKMETVGNSNTRGGSNSQNNTNRYSNSSSDQSVYSSQNLSKHSSELSNKSETDSNKYINANLVDFEGEFLSVCRDQNGCRYLQKKLEENNSEQTLMIFNEIKHHFSSLMVDLFGNYFCQKFIECCTDNQRTDIVELVSKELADISLNMYGTRAVQKMVECLSNETQIECIAESLKNNVVLLARNLNGNHVIQKCITRFKPKYSQFIYDSVSKHCLEVATHRHGCCVFQRCIDQSTKPQKQQLVEQVIQNALVLVQNPFGNYVVQYVLDLKIEEYSTKLISQFMSYFFSLSTQKFSSNVMEKCIKMANPSIRRQLVAPIINTESLNLLMRDSYGNYVVQTMLDYTDSHQKEELVNTIRFLLPSVRQTPYGKRIFCKLQREGAMNDQIHPSVVRKDEPRRGGSQNMFSNVAQTTGFGFRSQFQSASNICSTDKNPHTAVYSKGYMVNPNVQPQLSKDSNLIQTSVNSGASTNNESATGSYHNNINRHDENHNSIQNSSQSPYDYNYYQGYPDSGSASISDRDTSGKGISNHFPGHFQHQAKSQNSGDNSSLFCADQRGGHSGLKTMGYYNAYGDIGQNHSSASLCHSKDGGNLGIEKGKSDYTSSDLVGIGYPMGNLKEAEIQPNIDNNETDQNQETSLLDENQKKKDSTVLFMEDDNNEEKEMNLVISNKNIVFNQGKSGLNNFTGGLDNDGVFSNMSAKPTPNPKIDNIGEEPALPKYDEIFGVQNNISPYLLEPAVVSIGDQSEIEIDGMPLGGFFSFITNFIVAFVFHVIGFLLTFILHTTHASKSGSISGFGAALINFGIYAKMGQTQEGTIPAPGISDSGSEGDIFKDPIIFNDFMAIVLITVGSIFVLKGAQVYYSAYRTEQLIKANPASLESSV</sequence>
<feature type="repeat" description="Pumilio" evidence="6">
    <location>
        <begin position="542"/>
        <end position="578"/>
    </location>
</feature>
<dbReference type="InterPro" id="IPR033133">
    <property type="entry name" value="PUM-HD"/>
</dbReference>
<evidence type="ECO:0000313" key="10">
    <source>
        <dbReference type="EMBL" id="PWA01728.1"/>
    </source>
</evidence>
<comment type="caution">
    <text evidence="10">The sequence shown here is derived from an EMBL/GenBank/DDBJ whole genome shotgun (WGS) entry which is preliminary data.</text>
</comment>
<evidence type="ECO:0000256" key="4">
    <source>
        <dbReference type="ARBA" id="ARBA00022989"/>
    </source>
</evidence>
<keyword evidence="3" id="KW-0677">Repeat</keyword>
<feature type="compositionally biased region" description="Polar residues" evidence="7">
    <location>
        <begin position="943"/>
        <end position="952"/>
    </location>
</feature>
<feature type="repeat" description="Pumilio" evidence="6">
    <location>
        <begin position="470"/>
        <end position="505"/>
    </location>
</feature>
<evidence type="ECO:0000256" key="3">
    <source>
        <dbReference type="ARBA" id="ARBA00022737"/>
    </source>
</evidence>
<evidence type="ECO:0000256" key="5">
    <source>
        <dbReference type="ARBA" id="ARBA00023136"/>
    </source>
</evidence>
<evidence type="ECO:0000256" key="2">
    <source>
        <dbReference type="ARBA" id="ARBA00022692"/>
    </source>
</evidence>
<gene>
    <name evidence="10" type="ORF">BB558_002140</name>
</gene>
<dbReference type="GO" id="GO:0010608">
    <property type="term" value="P:post-transcriptional regulation of gene expression"/>
    <property type="evidence" value="ECO:0007669"/>
    <property type="project" value="TreeGrafter"/>
</dbReference>
<reference evidence="10 11" key="1">
    <citation type="journal article" date="2018" name="MBio">
        <title>Comparative Genomics Reveals the Core Gene Toolbox for the Fungus-Insect Symbiosis.</title>
        <authorList>
            <person name="Wang Y."/>
            <person name="Stata M."/>
            <person name="Wang W."/>
            <person name="Stajich J.E."/>
            <person name="White M.M."/>
            <person name="Moncalvo J.M."/>
        </authorList>
    </citation>
    <scope>NUCLEOTIDE SEQUENCE [LARGE SCALE GENOMIC DNA]</scope>
    <source>
        <strain evidence="10 11">AUS-126-30</strain>
    </source>
</reference>
<feature type="compositionally biased region" description="Polar residues" evidence="7">
    <location>
        <begin position="380"/>
        <end position="389"/>
    </location>
</feature>
<feature type="repeat" description="Pumilio" evidence="6">
    <location>
        <begin position="615"/>
        <end position="650"/>
    </location>
</feature>
<dbReference type="EMBL" id="MBFU01000136">
    <property type="protein sequence ID" value="PWA01728.1"/>
    <property type="molecule type" value="Genomic_DNA"/>
</dbReference>
<dbReference type="GO" id="GO:0003729">
    <property type="term" value="F:mRNA binding"/>
    <property type="evidence" value="ECO:0007669"/>
    <property type="project" value="TreeGrafter"/>
</dbReference>
<evidence type="ECO:0000256" key="6">
    <source>
        <dbReference type="PROSITE-ProRule" id="PRU00317"/>
    </source>
</evidence>
<dbReference type="PANTHER" id="PTHR12537:SF13">
    <property type="entry name" value="PUMILIO HOMOLOGY DOMAIN FAMILY MEMBER 4"/>
    <property type="match status" value="1"/>
</dbReference>
<evidence type="ECO:0000313" key="11">
    <source>
        <dbReference type="Proteomes" id="UP000245591"/>
    </source>
</evidence>
<dbReference type="InterPro" id="IPR001313">
    <property type="entry name" value="Pumilio_RNA-bd_rpt"/>
</dbReference>
<feature type="domain" description="PUM-HD" evidence="9">
    <location>
        <begin position="447"/>
        <end position="786"/>
    </location>
</feature>
<dbReference type="InterPro" id="IPR033712">
    <property type="entry name" value="Pumilio_RNA-bd"/>
</dbReference>
<proteinExistence type="predicted"/>
<feature type="repeat" description="Pumilio" evidence="6">
    <location>
        <begin position="579"/>
        <end position="614"/>
    </location>
</feature>
<feature type="compositionally biased region" description="Polar residues" evidence="7">
    <location>
        <begin position="412"/>
        <end position="429"/>
    </location>
</feature>
<keyword evidence="2 8" id="KW-0812">Transmembrane</keyword>
<dbReference type="FunFam" id="1.25.10.10:FF:000237">
    <property type="entry name" value="Pumilio homolog 9"/>
    <property type="match status" value="1"/>
</dbReference>
<protein>
    <recommendedName>
        <fullName evidence="9">PUM-HD domain-containing protein</fullName>
    </recommendedName>
</protein>
<evidence type="ECO:0000259" key="9">
    <source>
        <dbReference type="PROSITE" id="PS50303"/>
    </source>
</evidence>
<feature type="compositionally biased region" description="Basic and acidic residues" evidence="7">
    <location>
        <begin position="448"/>
        <end position="458"/>
    </location>
</feature>
<dbReference type="GO" id="GO:0030001">
    <property type="term" value="P:metal ion transport"/>
    <property type="evidence" value="ECO:0007669"/>
    <property type="project" value="InterPro"/>
</dbReference>
<comment type="subcellular location">
    <subcellularLocation>
        <location evidence="1">Membrane</location>
        <topology evidence="1">Multi-pass membrane protein</topology>
    </subcellularLocation>
</comment>
<keyword evidence="5 8" id="KW-0472">Membrane</keyword>
<name>A0A2U1J9T8_SMIAN</name>
<dbReference type="Proteomes" id="UP000245591">
    <property type="component" value="Unassembled WGS sequence"/>
</dbReference>
<accession>A0A2U1J9T8</accession>
<feature type="repeat" description="Pumilio" evidence="6">
    <location>
        <begin position="651"/>
        <end position="686"/>
    </location>
</feature>
<feature type="compositionally biased region" description="Polar residues" evidence="7">
    <location>
        <begin position="896"/>
        <end position="906"/>
    </location>
</feature>
<dbReference type="GO" id="GO:0007034">
    <property type="term" value="P:vacuolar transport"/>
    <property type="evidence" value="ECO:0007669"/>
    <property type="project" value="InterPro"/>
</dbReference>
<feature type="compositionally biased region" description="Polar residues" evidence="7">
    <location>
        <begin position="1031"/>
        <end position="1045"/>
    </location>
</feature>
<feature type="transmembrane region" description="Helical" evidence="8">
    <location>
        <begin position="1245"/>
        <end position="1266"/>
    </location>
</feature>
<dbReference type="SUPFAM" id="SSF48371">
    <property type="entry name" value="ARM repeat"/>
    <property type="match status" value="1"/>
</dbReference>
<feature type="repeat" description="Pumilio" evidence="6">
    <location>
        <begin position="687"/>
        <end position="722"/>
    </location>
</feature>
<keyword evidence="4 8" id="KW-1133">Transmembrane helix</keyword>
<feature type="region of interest" description="Disordered" evidence="7">
    <location>
        <begin position="1031"/>
        <end position="1052"/>
    </location>
</feature>
<feature type="compositionally biased region" description="Polar residues" evidence="7">
    <location>
        <begin position="868"/>
        <end position="887"/>
    </location>
</feature>
<dbReference type="Gene3D" id="1.25.10.10">
    <property type="entry name" value="Leucine-rich Repeat Variant"/>
    <property type="match status" value="1"/>
</dbReference>
<feature type="repeat" description="Pumilio" evidence="6">
    <location>
        <begin position="723"/>
        <end position="760"/>
    </location>
</feature>
<evidence type="ECO:0000256" key="8">
    <source>
        <dbReference type="SAM" id="Phobius"/>
    </source>
</evidence>
<dbReference type="InterPro" id="IPR019325">
    <property type="entry name" value="NEDD4/Bsd2"/>
</dbReference>
<dbReference type="PROSITE" id="PS50303">
    <property type="entry name" value="PUM_HD"/>
    <property type="match status" value="1"/>
</dbReference>
<dbReference type="GO" id="GO:0016020">
    <property type="term" value="C:membrane"/>
    <property type="evidence" value="ECO:0007669"/>
    <property type="project" value="UniProtKB-SubCell"/>
</dbReference>